<dbReference type="GO" id="GO:0006355">
    <property type="term" value="P:regulation of DNA-templated transcription"/>
    <property type="evidence" value="ECO:0007669"/>
    <property type="project" value="InterPro"/>
</dbReference>
<evidence type="ECO:0000313" key="4">
    <source>
        <dbReference type="EMBL" id="MBO0656041.1"/>
    </source>
</evidence>
<dbReference type="AlphaFoldDB" id="A0A939FPH8"/>
<feature type="region of interest" description="Disordered" evidence="2">
    <location>
        <begin position="753"/>
        <end position="781"/>
    </location>
</feature>
<evidence type="ECO:0000259" key="3">
    <source>
        <dbReference type="PROSITE" id="PS50043"/>
    </source>
</evidence>
<dbReference type="InterPro" id="IPR039420">
    <property type="entry name" value="WalR-like"/>
</dbReference>
<dbReference type="Gene3D" id="1.10.10.10">
    <property type="entry name" value="Winged helix-like DNA-binding domain superfamily/Winged helix DNA-binding domain"/>
    <property type="match status" value="1"/>
</dbReference>
<dbReference type="RefSeq" id="WP_207248308.1">
    <property type="nucleotide sequence ID" value="NZ_JAFMOF010000004.1"/>
</dbReference>
<comment type="caution">
    <text evidence="4">The sequence shown here is derived from an EMBL/GenBank/DDBJ whole genome shotgun (WGS) entry which is preliminary data.</text>
</comment>
<dbReference type="PRINTS" id="PR00038">
    <property type="entry name" value="HTHLUXR"/>
</dbReference>
<protein>
    <submittedName>
        <fullName evidence="4">LuxR family transcriptional regulator</fullName>
    </submittedName>
</protein>
<dbReference type="InterPro" id="IPR036388">
    <property type="entry name" value="WH-like_DNA-bd_sf"/>
</dbReference>
<dbReference type="EMBL" id="JAFMOF010000004">
    <property type="protein sequence ID" value="MBO0656041.1"/>
    <property type="molecule type" value="Genomic_DNA"/>
</dbReference>
<dbReference type="Pfam" id="PF00196">
    <property type="entry name" value="GerE"/>
    <property type="match status" value="1"/>
</dbReference>
<dbReference type="Proteomes" id="UP000664781">
    <property type="component" value="Unassembled WGS sequence"/>
</dbReference>
<sequence>MQDITDRAAHVLRLGPLTQAGTAALVAAALGRPADPAYVTACREATGGNPMFLTATLAALSSAGHGHGDLGTAAERARTVRELRLPALRERLAVALRSQPGPVRELAKALAVLGDGTDPELVGRLAGLDTTGQEEAARGLRRLGLLAEGPEPRFVHHAVRDAVEDSMTPPEHEHVHVLAALLLHRGGHPAEQTAAQLLAAPSCQDGWTVEALRAAAEAAERRGAHQDAARYLRRALLGASPSGPDRAALLVDLATVERAFDPLAAVRHISQALLLLPSAAQRAEAAVRIPPSLLGGGPPPVVEAVGKLACELGEPGRLTGDERELALGLEARLRHAAVTGPGGLPLCAARLRELGPAPALGTAAERELVTVLLHGATMSQSLSAAEVAPLAGRVLQHEPASPDHVHTALPLLVHVLIATDSLEAIGPWLRTARERARARRATVPQALIAIERTHVLVAQGRLADARASADEALALGVADWATLQSMTAVVLVALETRDAELARRLLSYRPEGADHGYRPSSLQLIRGSCAARRGDLPTALEYFLDWGRSAERADWRNPSVLPWRAWAAGLHHRLGETGRAHDLVDEEYARATAWGAPVAIGRAQRVKGALTAGEKGITLLRESAATLEGAVNGMERARTALLLGRRLLRAGRAEAETWLRLARDQALVCGAPWLAEGAGRDLRTLAGPRTRQTVAALTRAERRVAGLAARGASNREIAEQLEVSSRAVEKHLTHAYRKLNLAGRTQLADVPDLLAEPGAAVPPGPYRTAAGDRTEPKHRGT</sequence>
<keyword evidence="1" id="KW-0238">DNA-binding</keyword>
<proteinExistence type="predicted"/>
<feature type="domain" description="HTH luxR-type" evidence="3">
    <location>
        <begin position="690"/>
        <end position="755"/>
    </location>
</feature>
<name>A0A939FPH8_9ACTN</name>
<dbReference type="PROSITE" id="PS50043">
    <property type="entry name" value="HTH_LUXR_2"/>
    <property type="match status" value="1"/>
</dbReference>
<keyword evidence="5" id="KW-1185">Reference proteome</keyword>
<dbReference type="CDD" id="cd06170">
    <property type="entry name" value="LuxR_C_like"/>
    <property type="match status" value="1"/>
</dbReference>
<dbReference type="SUPFAM" id="SSF46894">
    <property type="entry name" value="C-terminal effector domain of the bipartite response regulators"/>
    <property type="match status" value="1"/>
</dbReference>
<evidence type="ECO:0000313" key="5">
    <source>
        <dbReference type="Proteomes" id="UP000664781"/>
    </source>
</evidence>
<evidence type="ECO:0000256" key="2">
    <source>
        <dbReference type="SAM" id="MobiDB-lite"/>
    </source>
</evidence>
<dbReference type="PANTHER" id="PTHR43214">
    <property type="entry name" value="TWO-COMPONENT RESPONSE REGULATOR"/>
    <property type="match status" value="1"/>
</dbReference>
<organism evidence="4 5">
    <name type="scientific">Streptomyces triculaminicus</name>
    <dbReference type="NCBI Taxonomy" id="2816232"/>
    <lineage>
        <taxon>Bacteria</taxon>
        <taxon>Bacillati</taxon>
        <taxon>Actinomycetota</taxon>
        <taxon>Actinomycetes</taxon>
        <taxon>Kitasatosporales</taxon>
        <taxon>Streptomycetaceae</taxon>
        <taxon>Streptomyces</taxon>
    </lineage>
</organism>
<reference evidence="4" key="1">
    <citation type="submission" date="2021-03" db="EMBL/GenBank/DDBJ databases">
        <title>Streptomyces strains.</title>
        <authorList>
            <person name="Lund M.B."/>
            <person name="Toerring T."/>
        </authorList>
    </citation>
    <scope>NUCLEOTIDE SEQUENCE</scope>
    <source>
        <strain evidence="4">JCM 4242</strain>
    </source>
</reference>
<gene>
    <name evidence="4" type="ORF">J1792_25705</name>
</gene>
<feature type="compositionally biased region" description="Basic and acidic residues" evidence="2">
    <location>
        <begin position="770"/>
        <end position="781"/>
    </location>
</feature>
<dbReference type="SMART" id="SM00421">
    <property type="entry name" value="HTH_LUXR"/>
    <property type="match status" value="1"/>
</dbReference>
<accession>A0A939FPH8</accession>
<dbReference type="GO" id="GO:0003677">
    <property type="term" value="F:DNA binding"/>
    <property type="evidence" value="ECO:0007669"/>
    <property type="project" value="UniProtKB-KW"/>
</dbReference>
<evidence type="ECO:0000256" key="1">
    <source>
        <dbReference type="ARBA" id="ARBA00023125"/>
    </source>
</evidence>
<dbReference type="InterPro" id="IPR000792">
    <property type="entry name" value="Tscrpt_reg_LuxR_C"/>
</dbReference>
<dbReference type="InterPro" id="IPR016032">
    <property type="entry name" value="Sig_transdc_resp-reg_C-effctor"/>
</dbReference>